<organism evidence="2">
    <name type="scientific">viral metagenome</name>
    <dbReference type="NCBI Taxonomy" id="1070528"/>
    <lineage>
        <taxon>unclassified sequences</taxon>
        <taxon>metagenomes</taxon>
        <taxon>organismal metagenomes</taxon>
    </lineage>
</organism>
<dbReference type="AlphaFoldDB" id="A0A6C0ISJ4"/>
<dbReference type="InterPro" id="IPR029054">
    <property type="entry name" value="dUTPase-like"/>
</dbReference>
<dbReference type="SUPFAM" id="SSF51283">
    <property type="entry name" value="dUTPase-like"/>
    <property type="match status" value="1"/>
</dbReference>
<dbReference type="EMBL" id="MN740241">
    <property type="protein sequence ID" value="QHT95560.1"/>
    <property type="molecule type" value="Genomic_DNA"/>
</dbReference>
<dbReference type="Pfam" id="PF00692">
    <property type="entry name" value="dUTPase"/>
    <property type="match status" value="1"/>
</dbReference>
<proteinExistence type="predicted"/>
<name>A0A6C0ISJ4_9ZZZZ</name>
<dbReference type="Gene3D" id="2.70.40.10">
    <property type="match status" value="1"/>
</dbReference>
<evidence type="ECO:0000259" key="1">
    <source>
        <dbReference type="Pfam" id="PF00692"/>
    </source>
</evidence>
<evidence type="ECO:0000313" key="2">
    <source>
        <dbReference type="EMBL" id="QHT95560.1"/>
    </source>
</evidence>
<reference evidence="2" key="1">
    <citation type="journal article" date="2020" name="Nature">
        <title>Giant virus diversity and host interactions through global metagenomics.</title>
        <authorList>
            <person name="Schulz F."/>
            <person name="Roux S."/>
            <person name="Paez-Espino D."/>
            <person name="Jungbluth S."/>
            <person name="Walsh D.A."/>
            <person name="Denef V.J."/>
            <person name="McMahon K.D."/>
            <person name="Konstantinidis K.T."/>
            <person name="Eloe-Fadrosh E.A."/>
            <person name="Kyrpides N.C."/>
            <person name="Woyke T."/>
        </authorList>
    </citation>
    <scope>NUCLEOTIDE SEQUENCE</scope>
    <source>
        <strain evidence="2">GVMAG-M-3300024261-8</strain>
    </source>
</reference>
<accession>A0A6C0ISJ4</accession>
<protein>
    <recommendedName>
        <fullName evidence="1">dUTPase-like domain-containing protein</fullName>
    </recommendedName>
</protein>
<dbReference type="InterPro" id="IPR036157">
    <property type="entry name" value="dUTPase-like_sf"/>
</dbReference>
<sequence>MCILLRLHIMFQFISPSNKSAGDAKNENEISTSIFQAGIKFASLTTQTFRTQPFAVLKLYVNDAELKEKYIHKAKEHNENMLSNRYPDSGFDLFVPQVERFTDQYSSKMIDFKIKAEMLYSRDGSKDAYEWTSCGYYLYPRSSISKTPLMLANHTGIIDAGYRGFVKGAFRHLSPVSSEQPYLVDKHTRLVQVCHPSLCPVLVSIVDNETDLSDTSRGDGGFGSTGK</sequence>
<feature type="domain" description="dUTPase-like" evidence="1">
    <location>
        <begin position="133"/>
        <end position="226"/>
    </location>
</feature>